<dbReference type="Proteomes" id="UP000568380">
    <property type="component" value="Unassembled WGS sequence"/>
</dbReference>
<comment type="caution">
    <text evidence="2">The sequence shown here is derived from an EMBL/GenBank/DDBJ whole genome shotgun (WGS) entry which is preliminary data.</text>
</comment>
<proteinExistence type="predicted"/>
<name>A0A7W7ZVX0_9ACTN</name>
<keyword evidence="3" id="KW-1185">Reference proteome</keyword>
<organism evidence="2 3">
    <name type="scientific">Nonomuraea endophytica</name>
    <dbReference type="NCBI Taxonomy" id="714136"/>
    <lineage>
        <taxon>Bacteria</taxon>
        <taxon>Bacillati</taxon>
        <taxon>Actinomycetota</taxon>
        <taxon>Actinomycetes</taxon>
        <taxon>Streptosporangiales</taxon>
        <taxon>Streptosporangiaceae</taxon>
        <taxon>Nonomuraea</taxon>
    </lineage>
</organism>
<accession>A0A7W7ZVX0</accession>
<evidence type="ECO:0000256" key="1">
    <source>
        <dbReference type="SAM" id="MobiDB-lite"/>
    </source>
</evidence>
<evidence type="ECO:0000313" key="2">
    <source>
        <dbReference type="EMBL" id="MBB5074731.1"/>
    </source>
</evidence>
<gene>
    <name evidence="2" type="ORF">HNR40_000177</name>
</gene>
<feature type="compositionally biased region" description="Basic and acidic residues" evidence="1">
    <location>
        <begin position="24"/>
        <end position="39"/>
    </location>
</feature>
<dbReference type="EMBL" id="JACHIN010000001">
    <property type="protein sequence ID" value="MBB5074731.1"/>
    <property type="molecule type" value="Genomic_DNA"/>
</dbReference>
<feature type="region of interest" description="Disordered" evidence="1">
    <location>
        <begin position="17"/>
        <end position="39"/>
    </location>
</feature>
<evidence type="ECO:0000313" key="3">
    <source>
        <dbReference type="Proteomes" id="UP000568380"/>
    </source>
</evidence>
<sequence length="39" mass="4323">MSERSVRGCELQALRRGVPIGEPTRSDDNTVARPIREAV</sequence>
<protein>
    <submittedName>
        <fullName evidence="2">Uncharacterized protein</fullName>
    </submittedName>
</protein>
<dbReference type="AlphaFoldDB" id="A0A7W7ZVX0"/>
<reference evidence="2 3" key="1">
    <citation type="submission" date="2020-08" db="EMBL/GenBank/DDBJ databases">
        <title>Genomic Encyclopedia of Type Strains, Phase IV (KMG-IV): sequencing the most valuable type-strain genomes for metagenomic binning, comparative biology and taxonomic classification.</title>
        <authorList>
            <person name="Goeker M."/>
        </authorList>
    </citation>
    <scope>NUCLEOTIDE SEQUENCE [LARGE SCALE GENOMIC DNA]</scope>
    <source>
        <strain evidence="2 3">DSM 45385</strain>
    </source>
</reference>